<evidence type="ECO:0000313" key="2">
    <source>
        <dbReference type="EMBL" id="KAF4136688.1"/>
    </source>
</evidence>
<name>A0A8S9UEC2_PHYIN</name>
<evidence type="ECO:0000256" key="1">
    <source>
        <dbReference type="SAM" id="MobiDB-lite"/>
    </source>
</evidence>
<feature type="compositionally biased region" description="Basic residues" evidence="1">
    <location>
        <begin position="76"/>
        <end position="87"/>
    </location>
</feature>
<sequence>MEWMIVGESKRVVRYLMDALVPEPLRRTVKNEMARESNKPLLRDVVAITKWLRDSCEEYLRWEPPANPTDSSGTKQTRKKPGHYTTHRVKHCPRVVADKAEELLRQWRDKGTRKPTPWTTGSAGATSPVHSVKTLHFGDVSTDKGSACMAVVESVLELHDGLLYSGPDVNVVSRGLVDQLLRSDAVVNEARCTPQQLVTFDGSRFQVTQRTTFDNVQLRTTAGSPVLRHYRAWIFEEEKKKYVLVLSRPEMERLGYSVDVMLARARDIRT</sequence>
<dbReference type="AlphaFoldDB" id="A0A8S9UEC2"/>
<proteinExistence type="predicted"/>
<dbReference type="Proteomes" id="UP000704712">
    <property type="component" value="Unassembled WGS sequence"/>
</dbReference>
<gene>
    <name evidence="2" type="ORF">GN958_ATG14114</name>
</gene>
<dbReference type="EMBL" id="JAACNO010001911">
    <property type="protein sequence ID" value="KAF4136688.1"/>
    <property type="molecule type" value="Genomic_DNA"/>
</dbReference>
<comment type="caution">
    <text evidence="2">The sequence shown here is derived from an EMBL/GenBank/DDBJ whole genome shotgun (WGS) entry which is preliminary data.</text>
</comment>
<feature type="region of interest" description="Disordered" evidence="1">
    <location>
        <begin position="62"/>
        <end position="87"/>
    </location>
</feature>
<evidence type="ECO:0000313" key="3">
    <source>
        <dbReference type="Proteomes" id="UP000704712"/>
    </source>
</evidence>
<reference evidence="2" key="1">
    <citation type="submission" date="2020-03" db="EMBL/GenBank/DDBJ databases">
        <title>Hybrid Assembly of Korean Phytophthora infestans isolates.</title>
        <authorList>
            <person name="Prokchorchik M."/>
            <person name="Lee Y."/>
            <person name="Seo J."/>
            <person name="Cho J.-H."/>
            <person name="Park Y.-E."/>
            <person name="Jang D.-C."/>
            <person name="Im J.-S."/>
            <person name="Choi J.-G."/>
            <person name="Park H.-J."/>
            <person name="Lee G.-B."/>
            <person name="Lee Y.-G."/>
            <person name="Hong S.-Y."/>
            <person name="Cho K."/>
            <person name="Sohn K.H."/>
        </authorList>
    </citation>
    <scope>NUCLEOTIDE SEQUENCE</scope>
    <source>
        <strain evidence="2">KR_2_A2</strain>
    </source>
</reference>
<protein>
    <submittedName>
        <fullName evidence="2">Uncharacterized protein</fullName>
    </submittedName>
</protein>
<organism evidence="2 3">
    <name type="scientific">Phytophthora infestans</name>
    <name type="common">Potato late blight agent</name>
    <name type="synonym">Botrytis infestans</name>
    <dbReference type="NCBI Taxonomy" id="4787"/>
    <lineage>
        <taxon>Eukaryota</taxon>
        <taxon>Sar</taxon>
        <taxon>Stramenopiles</taxon>
        <taxon>Oomycota</taxon>
        <taxon>Peronosporomycetes</taxon>
        <taxon>Peronosporales</taxon>
        <taxon>Peronosporaceae</taxon>
        <taxon>Phytophthora</taxon>
    </lineage>
</organism>
<accession>A0A8S9UEC2</accession>